<gene>
    <name evidence="2" type="ORF">I4641_23560</name>
</gene>
<proteinExistence type="predicted"/>
<organism evidence="2 3">
    <name type="scientific">Waterburya agarophytonicola KI4</name>
    <dbReference type="NCBI Taxonomy" id="2874699"/>
    <lineage>
        <taxon>Bacteria</taxon>
        <taxon>Bacillati</taxon>
        <taxon>Cyanobacteriota</taxon>
        <taxon>Cyanophyceae</taxon>
        <taxon>Pleurocapsales</taxon>
        <taxon>Hyellaceae</taxon>
        <taxon>Waterburya</taxon>
        <taxon>Waterburya agarophytonicola</taxon>
    </lineage>
</organism>
<feature type="domain" description="KTSC" evidence="1">
    <location>
        <begin position="141"/>
        <end position="197"/>
    </location>
</feature>
<keyword evidence="3" id="KW-1185">Reference proteome</keyword>
<protein>
    <submittedName>
        <fullName evidence="2">KTSC domain-containing protein</fullName>
    </submittedName>
</protein>
<dbReference type="InterPro" id="IPR025309">
    <property type="entry name" value="KTSC_dom"/>
</dbReference>
<sequence length="203" mass="24001">MLSNCSQCQYFDHQPNHKNDIRCAIAPAYTSMWQKLKSLDKSTINAIPVDSCRDFDLDSRLKKKEINLPLTWKQWQRLIRDYDHPQSIENALDNKLFEHSLSLTIGDWQAIANSSCDRHLVNTLAQQGIEPDESRWIEVDSSCIEAVRFDRLKSSLFVRFHSQSVYLYENFHPRLFEEFVDSSSKGQFFHQQIRDRFPYRQIP</sequence>
<dbReference type="Pfam" id="PF13619">
    <property type="entry name" value="KTSC"/>
    <property type="match status" value="1"/>
</dbReference>
<evidence type="ECO:0000313" key="3">
    <source>
        <dbReference type="Proteomes" id="UP000729733"/>
    </source>
</evidence>
<evidence type="ECO:0000313" key="2">
    <source>
        <dbReference type="EMBL" id="MCC0179914.1"/>
    </source>
</evidence>
<dbReference type="RefSeq" id="WP_229643014.1">
    <property type="nucleotide sequence ID" value="NZ_JADWDC010000137.1"/>
</dbReference>
<dbReference type="Proteomes" id="UP000729733">
    <property type="component" value="Unassembled WGS sequence"/>
</dbReference>
<name>A0A964BU91_9CYAN</name>
<dbReference type="AlphaFoldDB" id="A0A964BU91"/>
<comment type="caution">
    <text evidence="2">The sequence shown here is derived from an EMBL/GenBank/DDBJ whole genome shotgun (WGS) entry which is preliminary data.</text>
</comment>
<reference evidence="2" key="1">
    <citation type="journal article" date="2021" name="Antonie Van Leeuwenhoek">
        <title>Draft genome and description of Waterburya agarophytonicola gen. nov. sp. nov. (Pleurocapsales, Cyanobacteria): a seaweed symbiont.</title>
        <authorList>
            <person name="Bonthond G."/>
            <person name="Shalygin S."/>
            <person name="Bayer T."/>
            <person name="Weinberger F."/>
        </authorList>
    </citation>
    <scope>NUCLEOTIDE SEQUENCE</scope>
    <source>
        <strain evidence="2">KI4</strain>
    </source>
</reference>
<dbReference type="EMBL" id="JADWDC010000137">
    <property type="protein sequence ID" value="MCC0179914.1"/>
    <property type="molecule type" value="Genomic_DNA"/>
</dbReference>
<accession>A0A964BU91</accession>
<evidence type="ECO:0000259" key="1">
    <source>
        <dbReference type="Pfam" id="PF13619"/>
    </source>
</evidence>